<evidence type="ECO:0000256" key="2">
    <source>
        <dbReference type="PROSITE-ProRule" id="PRU00176"/>
    </source>
</evidence>
<dbReference type="GO" id="GO:0003729">
    <property type="term" value="F:mRNA binding"/>
    <property type="evidence" value="ECO:0007669"/>
    <property type="project" value="TreeGrafter"/>
</dbReference>
<evidence type="ECO:0000259" key="4">
    <source>
        <dbReference type="PROSITE" id="PS50102"/>
    </source>
</evidence>
<evidence type="ECO:0000256" key="1">
    <source>
        <dbReference type="ARBA" id="ARBA00022884"/>
    </source>
</evidence>
<gene>
    <name evidence="5" type="ORF">PGLA1383_LOCUS52423</name>
</gene>
<dbReference type="Gene3D" id="3.30.70.330">
    <property type="match status" value="2"/>
</dbReference>
<dbReference type="PROSITE" id="PS50102">
    <property type="entry name" value="RRM"/>
    <property type="match status" value="2"/>
</dbReference>
<keyword evidence="3" id="KW-1133">Transmembrane helix</keyword>
<feature type="transmembrane region" description="Helical" evidence="3">
    <location>
        <begin position="20"/>
        <end position="38"/>
    </location>
</feature>
<evidence type="ECO:0000256" key="3">
    <source>
        <dbReference type="SAM" id="Phobius"/>
    </source>
</evidence>
<sequence>MAFSRSTHGGFGRRRPRGTLLLRGSLLAVVLSCLHLSGTDFVAGFPLPQTARRGIHKVHSLQTSESSSETWEGIEGEETRIYIRELDFGTTEAAIRGHFEKAGPIVEFKARGVVKAQLTYSSAADAKNAVASLNGTTIEGNNRSMLVEMFIDKAKIARARKAEVGEEVKKTKKVKKKSKNVVAWNKENTVCIIGWEKGTAESAIQEHCGKAGSIVDFQVNQGVVLLAYSSSEEAATAVASLNGTIIEGNSRFINVRNYEGPRR</sequence>
<accession>A0A813HGB2</accession>
<comment type="caution">
    <text evidence="5">The sequence shown here is derived from an EMBL/GenBank/DDBJ whole genome shotgun (WGS) entry which is preliminary data.</text>
</comment>
<dbReference type="GO" id="GO:1990904">
    <property type="term" value="C:ribonucleoprotein complex"/>
    <property type="evidence" value="ECO:0007669"/>
    <property type="project" value="TreeGrafter"/>
</dbReference>
<evidence type="ECO:0000313" key="6">
    <source>
        <dbReference type="Proteomes" id="UP000654075"/>
    </source>
</evidence>
<dbReference type="AlphaFoldDB" id="A0A813HGB2"/>
<dbReference type="InterPro" id="IPR035979">
    <property type="entry name" value="RBD_domain_sf"/>
</dbReference>
<dbReference type="GO" id="GO:0005737">
    <property type="term" value="C:cytoplasm"/>
    <property type="evidence" value="ECO:0007669"/>
    <property type="project" value="TreeGrafter"/>
</dbReference>
<evidence type="ECO:0000313" key="5">
    <source>
        <dbReference type="EMBL" id="CAE8637023.1"/>
    </source>
</evidence>
<feature type="domain" description="RRM" evidence="4">
    <location>
        <begin position="188"/>
        <end position="260"/>
    </location>
</feature>
<dbReference type="SUPFAM" id="SSF54928">
    <property type="entry name" value="RNA-binding domain, RBD"/>
    <property type="match status" value="1"/>
</dbReference>
<dbReference type="PANTHER" id="PTHR23003:SF3">
    <property type="entry name" value="FI21236P1-RELATED"/>
    <property type="match status" value="1"/>
</dbReference>
<protein>
    <recommendedName>
        <fullName evidence="4">RRM domain-containing protein</fullName>
    </recommendedName>
</protein>
<dbReference type="Proteomes" id="UP000654075">
    <property type="component" value="Unassembled WGS sequence"/>
</dbReference>
<reference evidence="5" key="1">
    <citation type="submission" date="2021-02" db="EMBL/GenBank/DDBJ databases">
        <authorList>
            <person name="Dougan E. K."/>
            <person name="Rhodes N."/>
            <person name="Thang M."/>
            <person name="Chan C."/>
        </authorList>
    </citation>
    <scope>NUCLEOTIDE SEQUENCE</scope>
</reference>
<keyword evidence="6" id="KW-1185">Reference proteome</keyword>
<dbReference type="PANTHER" id="PTHR23003">
    <property type="entry name" value="RNA RECOGNITION MOTIF RRM DOMAIN CONTAINING PROTEIN"/>
    <property type="match status" value="1"/>
</dbReference>
<keyword evidence="3" id="KW-0812">Transmembrane</keyword>
<dbReference type="EMBL" id="CAJNNV010031594">
    <property type="protein sequence ID" value="CAE8637023.1"/>
    <property type="molecule type" value="Genomic_DNA"/>
</dbReference>
<dbReference type="CDD" id="cd00590">
    <property type="entry name" value="RRM_SF"/>
    <property type="match status" value="2"/>
</dbReference>
<dbReference type="SMART" id="SM00360">
    <property type="entry name" value="RRM"/>
    <property type="match status" value="2"/>
</dbReference>
<organism evidence="5 6">
    <name type="scientific">Polarella glacialis</name>
    <name type="common">Dinoflagellate</name>
    <dbReference type="NCBI Taxonomy" id="89957"/>
    <lineage>
        <taxon>Eukaryota</taxon>
        <taxon>Sar</taxon>
        <taxon>Alveolata</taxon>
        <taxon>Dinophyceae</taxon>
        <taxon>Suessiales</taxon>
        <taxon>Suessiaceae</taxon>
        <taxon>Polarella</taxon>
    </lineage>
</organism>
<dbReference type="InterPro" id="IPR000504">
    <property type="entry name" value="RRM_dom"/>
</dbReference>
<dbReference type="Pfam" id="PF00076">
    <property type="entry name" value="RRM_1"/>
    <property type="match status" value="2"/>
</dbReference>
<dbReference type="GO" id="GO:0005634">
    <property type="term" value="C:nucleus"/>
    <property type="evidence" value="ECO:0007669"/>
    <property type="project" value="TreeGrafter"/>
</dbReference>
<dbReference type="InterPro" id="IPR012677">
    <property type="entry name" value="Nucleotide-bd_a/b_plait_sf"/>
</dbReference>
<keyword evidence="3" id="KW-0472">Membrane</keyword>
<name>A0A813HGB2_POLGL</name>
<feature type="domain" description="RRM" evidence="4">
    <location>
        <begin position="79"/>
        <end position="152"/>
    </location>
</feature>
<dbReference type="InterPro" id="IPR050374">
    <property type="entry name" value="RRT5_SRSF_SR"/>
</dbReference>
<proteinExistence type="predicted"/>
<keyword evidence="1 2" id="KW-0694">RNA-binding</keyword>